<reference evidence="2" key="1">
    <citation type="journal article" date="2013" name="Genome Biol.">
        <title>Comparative genomics of the core and accessory genomes of 48 Sinorhizobium strains comprising five genospecies.</title>
        <authorList>
            <person name="Sugawara M."/>
            <person name="Epstein B."/>
            <person name="Badgley B.D."/>
            <person name="Unno T."/>
            <person name="Xu L."/>
            <person name="Reese J."/>
            <person name="Gyaneshwar P."/>
            <person name="Denny R."/>
            <person name="Mudge J."/>
            <person name="Bharti A.K."/>
            <person name="Farmer A.D."/>
            <person name="May G.D."/>
            <person name="Woodward J.E."/>
            <person name="Medigue C."/>
            <person name="Vallenet D."/>
            <person name="Lajus A."/>
            <person name="Rouy Z."/>
            <person name="Martinez-Vaz B."/>
            <person name="Tiffin P."/>
            <person name="Young N.D."/>
            <person name="Sadowsky M.J."/>
        </authorList>
    </citation>
    <scope>NUCLEOTIDE SEQUENCE</scope>
    <source>
        <strain evidence="2">M30</strain>
    </source>
</reference>
<dbReference type="AlphaFoldDB" id="A0A6A7ZRX5"/>
<dbReference type="InterPro" id="IPR047794">
    <property type="entry name" value="C45_proenzyme-like"/>
</dbReference>
<dbReference type="NCBIfam" id="NF040521">
    <property type="entry name" value="C45_proenzyme"/>
    <property type="match status" value="1"/>
</dbReference>
<protein>
    <submittedName>
        <fullName evidence="2">Peptidase C45</fullName>
    </submittedName>
</protein>
<accession>A0A6A7ZRX5</accession>
<feature type="domain" description="Peptidase C45 hydrolase" evidence="1">
    <location>
        <begin position="155"/>
        <end position="359"/>
    </location>
</feature>
<organism evidence="2">
    <name type="scientific">Rhizobium meliloti</name>
    <name type="common">Ensifer meliloti</name>
    <name type="synonym">Sinorhizobium meliloti</name>
    <dbReference type="NCBI Taxonomy" id="382"/>
    <lineage>
        <taxon>Bacteria</taxon>
        <taxon>Pseudomonadati</taxon>
        <taxon>Pseudomonadota</taxon>
        <taxon>Alphaproteobacteria</taxon>
        <taxon>Hyphomicrobiales</taxon>
        <taxon>Rhizobiaceae</taxon>
        <taxon>Sinorhizobium/Ensifer group</taxon>
        <taxon>Sinorhizobium</taxon>
    </lineage>
</organism>
<dbReference type="EMBL" id="WISP01000135">
    <property type="protein sequence ID" value="MQW05656.1"/>
    <property type="molecule type" value="Genomic_DNA"/>
</dbReference>
<comment type="caution">
    <text evidence="2">The sequence shown here is derived from an EMBL/GenBank/DDBJ whole genome shotgun (WGS) entry which is preliminary data.</text>
</comment>
<dbReference type="Gene3D" id="3.60.60.10">
    <property type="entry name" value="Penicillin V Acylase, Chain A"/>
    <property type="match status" value="1"/>
</dbReference>
<evidence type="ECO:0000259" key="1">
    <source>
        <dbReference type="Pfam" id="PF03417"/>
    </source>
</evidence>
<name>A0A6A7ZRX5_RHIML</name>
<gene>
    <name evidence="2" type="ORF">GHK45_18350</name>
</gene>
<evidence type="ECO:0000313" key="2">
    <source>
        <dbReference type="EMBL" id="MQW05656.1"/>
    </source>
</evidence>
<proteinExistence type="predicted"/>
<dbReference type="InterPro" id="IPR005079">
    <property type="entry name" value="Peptidase_C45_hydrolase"/>
</dbReference>
<sequence length="378" mass="41923">MRRRAEKFEVSGPTPFLCAGPLPVVIGRALAAVRDGEGTRAGITVALPSHSFGPYTPLAMEKTFVAAREERPGKAWLSRFAAGRTEAESWYFGRAERASGPTARECREALWQYMPELVPHYEHACALVGDDEVAHRMLSHFRPAPDVYGCSQSVWLGEGGPALIRNFDYPPSIVSDRFEMTEWSGLKVIAKAQRPWGGCVDGMNEEGLAASVTLGGGRYQGRGFSIILVIRYVLETCHQVEQAVKALCRIPVALAQNVTVLDSAGNYATLFLGPGQRPIITRLRACANHQRAARPSSFSVARQQFILRALEDPSMSLEKLTDGFLRSPLYSVSATHPTLYTAVYRPAKGRVDHIWPGKRWSQRFEDFQIGEYTHNFTH</sequence>
<dbReference type="Pfam" id="PF03417">
    <property type="entry name" value="AAT"/>
    <property type="match status" value="1"/>
</dbReference>
<dbReference type="RefSeq" id="WP_127676851.1">
    <property type="nucleotide sequence ID" value="NZ_CP136280.1"/>
</dbReference>